<dbReference type="RefSeq" id="WP_078477544.1">
    <property type="nucleotide sequence ID" value="NZ_MPRK01000245.1"/>
</dbReference>
<reference evidence="1 2" key="1">
    <citation type="submission" date="2016-11" db="EMBL/GenBank/DDBJ databases">
        <title>Mixed transmission modes and dynamic genome evolution in an obligate animal-bacterial symbiosis.</title>
        <authorList>
            <person name="Russell S.L."/>
            <person name="Corbett-Detig R.B."/>
            <person name="Cavanaugh C.M."/>
        </authorList>
    </citation>
    <scope>NUCLEOTIDE SEQUENCE [LARGE SCALE GENOMIC DNA]</scope>
    <source>
        <strain evidence="1">Sp-SM6</strain>
    </source>
</reference>
<protein>
    <submittedName>
        <fullName evidence="1">Uncharacterized protein</fullName>
    </submittedName>
</protein>
<proteinExistence type="predicted"/>
<gene>
    <name evidence="1" type="ORF">BOW52_09765</name>
</gene>
<keyword evidence="2" id="KW-1185">Reference proteome</keyword>
<organism evidence="1 2">
    <name type="scientific">Solemya elarraichensis gill symbiont</name>
    <dbReference type="NCBI Taxonomy" id="1918949"/>
    <lineage>
        <taxon>Bacteria</taxon>
        <taxon>Pseudomonadati</taxon>
        <taxon>Pseudomonadota</taxon>
        <taxon>Gammaproteobacteria</taxon>
        <taxon>sulfur-oxidizing symbionts</taxon>
    </lineage>
</organism>
<name>A0A1T2KYN8_9GAMM</name>
<dbReference type="EMBL" id="MPRK01000245">
    <property type="protein sequence ID" value="OOZ37969.1"/>
    <property type="molecule type" value="Genomic_DNA"/>
</dbReference>
<comment type="caution">
    <text evidence="1">The sequence shown here is derived from an EMBL/GenBank/DDBJ whole genome shotgun (WGS) entry which is preliminary data.</text>
</comment>
<evidence type="ECO:0000313" key="2">
    <source>
        <dbReference type="Proteomes" id="UP000190198"/>
    </source>
</evidence>
<dbReference type="OrthoDB" id="7020472at2"/>
<accession>A0A1T2KYN8</accession>
<dbReference type="Proteomes" id="UP000190198">
    <property type="component" value="Unassembled WGS sequence"/>
</dbReference>
<sequence>MGGGGGNTTTTTIAKLPEFAQPYQEQLLEQGAALSGNPYEAYGGEMIAGFDPAHNQAMDVVMGRASAGSPMLDAAQQYGISQMNGEMNPYVNDIIMQNAADMTQAYNDITNPYFTSQDVASGAFGNSGLQQARLNSMSDLTENVGEMANNVRYGAWNDQQNRGMSAMGMAPTLAEADYMDADKMMGVGDMLRDYEQSQLNEQYANWQAEQMWPYQQLDLLGNTLRQAVAGGGSTTTSAPNAYASNPYANILGGGLMLSSVPGLLGMT</sequence>
<dbReference type="AlphaFoldDB" id="A0A1T2KYN8"/>
<evidence type="ECO:0000313" key="1">
    <source>
        <dbReference type="EMBL" id="OOZ37969.1"/>
    </source>
</evidence>